<dbReference type="InterPro" id="IPR001497">
    <property type="entry name" value="MethylDNA_cys_MeTrfase_AS"/>
</dbReference>
<comment type="caution">
    <text evidence="13">The sequence shown here is derived from an EMBL/GenBank/DDBJ whole genome shotgun (WGS) entry which is preliminary data.</text>
</comment>
<sequence length="149" mass="16308">MTLGSTTQDKTPAKTTNERHAAIIASKSKRKSTKYIMWRGKQITEFESRVYEIILTIPVGKVSTYSGVAKALHSGPRCVGQALRKNPFAPEVPCHRVVSASLDIGGFQGAGGKDSPCVQKKRMLLTKEGVCFTKKQKVLLSLTLRNICT</sequence>
<protein>
    <recommendedName>
        <fullName evidence="4">Methylated-DNA--protein-cysteine methyltransferase</fullName>
        <ecNumber evidence="3">2.1.1.63</ecNumber>
    </recommendedName>
    <alternativeName>
        <fullName evidence="9">6-O-methylguanine-DNA methyltransferase</fullName>
    </alternativeName>
    <alternativeName>
        <fullName evidence="10">O-6-methylguanine-DNA-alkyltransferase</fullName>
    </alternativeName>
</protein>
<accession>A0AAU9L6M4</accession>
<dbReference type="GO" id="GO:0003908">
    <property type="term" value="F:methylated-DNA-[protein]-cysteine S-methyltransferase activity"/>
    <property type="evidence" value="ECO:0007669"/>
    <property type="project" value="UniProtKB-EC"/>
</dbReference>
<name>A0AAU9L6M4_9STRA</name>
<evidence type="ECO:0000313" key="14">
    <source>
        <dbReference type="Proteomes" id="UP001160483"/>
    </source>
</evidence>
<dbReference type="InterPro" id="IPR036388">
    <property type="entry name" value="WH-like_DNA-bd_sf"/>
</dbReference>
<keyword evidence="5" id="KW-0489">Methyltransferase</keyword>
<comment type="catalytic activity">
    <reaction evidence="1">
        <text>a 4-O-methyl-thymidine in DNA + L-cysteinyl-[protein] = a thymidine in DNA + S-methyl-L-cysteinyl-[protein]</text>
        <dbReference type="Rhea" id="RHEA:53428"/>
        <dbReference type="Rhea" id="RHEA-COMP:10131"/>
        <dbReference type="Rhea" id="RHEA-COMP:10132"/>
        <dbReference type="Rhea" id="RHEA-COMP:13555"/>
        <dbReference type="Rhea" id="RHEA-COMP:13556"/>
        <dbReference type="ChEBI" id="CHEBI:29950"/>
        <dbReference type="ChEBI" id="CHEBI:82612"/>
        <dbReference type="ChEBI" id="CHEBI:137386"/>
        <dbReference type="ChEBI" id="CHEBI:137387"/>
        <dbReference type="EC" id="2.1.1.63"/>
    </reaction>
</comment>
<organism evidence="13 14">
    <name type="scientific">Peronospora belbahrii</name>
    <dbReference type="NCBI Taxonomy" id="622444"/>
    <lineage>
        <taxon>Eukaryota</taxon>
        <taxon>Sar</taxon>
        <taxon>Stramenopiles</taxon>
        <taxon>Oomycota</taxon>
        <taxon>Peronosporomycetes</taxon>
        <taxon>Peronosporales</taxon>
        <taxon>Peronosporaceae</taxon>
        <taxon>Peronospora</taxon>
    </lineage>
</organism>
<evidence type="ECO:0000256" key="11">
    <source>
        <dbReference type="ARBA" id="ARBA00049348"/>
    </source>
</evidence>
<evidence type="ECO:0000256" key="4">
    <source>
        <dbReference type="ARBA" id="ARBA00015377"/>
    </source>
</evidence>
<evidence type="ECO:0000256" key="3">
    <source>
        <dbReference type="ARBA" id="ARBA00011918"/>
    </source>
</evidence>
<dbReference type="SUPFAM" id="SSF46767">
    <property type="entry name" value="Methylated DNA-protein cysteine methyltransferase, C-terminal domain"/>
    <property type="match status" value="1"/>
</dbReference>
<reference evidence="13" key="1">
    <citation type="submission" date="2021-11" db="EMBL/GenBank/DDBJ databases">
        <authorList>
            <person name="Islam A."/>
            <person name="Islam S."/>
            <person name="Flora M.S."/>
            <person name="Rahman M."/>
            <person name="Ziaur R.M."/>
            <person name="Epstein J.H."/>
            <person name="Hassan M."/>
            <person name="Klassen M."/>
            <person name="Woodard K."/>
            <person name="Webb A."/>
            <person name="Webby R.J."/>
            <person name="El Zowalaty M.E."/>
        </authorList>
    </citation>
    <scope>NUCLEOTIDE SEQUENCE</scope>
    <source>
        <strain evidence="13">Pbs3</strain>
    </source>
</reference>
<dbReference type="InterPro" id="IPR014048">
    <property type="entry name" value="MethylDNA_cys_MeTrfase_DNA-bd"/>
</dbReference>
<dbReference type="PANTHER" id="PTHR10815">
    <property type="entry name" value="METHYLATED-DNA--PROTEIN-CYSTEINE METHYLTRANSFERASE"/>
    <property type="match status" value="1"/>
</dbReference>
<gene>
    <name evidence="13" type="ORF">PBS003_LOCUS9216</name>
</gene>
<dbReference type="InterPro" id="IPR036217">
    <property type="entry name" value="MethylDNA_cys_MeTrfase_DNAb"/>
</dbReference>
<proteinExistence type="inferred from homology"/>
<evidence type="ECO:0000256" key="1">
    <source>
        <dbReference type="ARBA" id="ARBA00001286"/>
    </source>
</evidence>
<dbReference type="CDD" id="cd06445">
    <property type="entry name" value="ATase"/>
    <property type="match status" value="1"/>
</dbReference>
<comment type="similarity">
    <text evidence="2">Belongs to the MGMT family.</text>
</comment>
<dbReference type="GO" id="GO:0006281">
    <property type="term" value="P:DNA repair"/>
    <property type="evidence" value="ECO:0007669"/>
    <property type="project" value="UniProtKB-KW"/>
</dbReference>
<evidence type="ECO:0000256" key="5">
    <source>
        <dbReference type="ARBA" id="ARBA00022603"/>
    </source>
</evidence>
<keyword evidence="8" id="KW-0234">DNA repair</keyword>
<dbReference type="Proteomes" id="UP001160483">
    <property type="component" value="Unassembled WGS sequence"/>
</dbReference>
<evidence type="ECO:0000256" key="6">
    <source>
        <dbReference type="ARBA" id="ARBA00022679"/>
    </source>
</evidence>
<evidence type="ECO:0000256" key="10">
    <source>
        <dbReference type="ARBA" id="ARBA00031621"/>
    </source>
</evidence>
<keyword evidence="6" id="KW-0808">Transferase</keyword>
<keyword evidence="7" id="KW-0227">DNA damage</keyword>
<dbReference type="AlphaFoldDB" id="A0AAU9L6M4"/>
<comment type="catalytic activity">
    <reaction evidence="11">
        <text>a 6-O-methyl-2'-deoxyguanosine in DNA + L-cysteinyl-[protein] = S-methyl-L-cysteinyl-[protein] + a 2'-deoxyguanosine in DNA</text>
        <dbReference type="Rhea" id="RHEA:24000"/>
        <dbReference type="Rhea" id="RHEA-COMP:10131"/>
        <dbReference type="Rhea" id="RHEA-COMP:10132"/>
        <dbReference type="Rhea" id="RHEA-COMP:11367"/>
        <dbReference type="Rhea" id="RHEA-COMP:11368"/>
        <dbReference type="ChEBI" id="CHEBI:29950"/>
        <dbReference type="ChEBI" id="CHEBI:82612"/>
        <dbReference type="ChEBI" id="CHEBI:85445"/>
        <dbReference type="ChEBI" id="CHEBI:85448"/>
        <dbReference type="EC" id="2.1.1.63"/>
    </reaction>
</comment>
<dbReference type="PANTHER" id="PTHR10815:SF13">
    <property type="entry name" value="METHYLATED-DNA--PROTEIN-CYSTEINE METHYLTRANSFERASE"/>
    <property type="match status" value="1"/>
</dbReference>
<dbReference type="Pfam" id="PF01035">
    <property type="entry name" value="DNA_binding_1"/>
    <property type="match status" value="1"/>
</dbReference>
<dbReference type="EMBL" id="CAKKTJ010000335">
    <property type="protein sequence ID" value="CAH0482631.1"/>
    <property type="molecule type" value="Genomic_DNA"/>
</dbReference>
<evidence type="ECO:0000256" key="9">
    <source>
        <dbReference type="ARBA" id="ARBA00030795"/>
    </source>
</evidence>
<dbReference type="EC" id="2.1.1.63" evidence="3"/>
<evidence type="ECO:0000259" key="12">
    <source>
        <dbReference type="Pfam" id="PF01035"/>
    </source>
</evidence>
<dbReference type="Gene3D" id="1.10.10.10">
    <property type="entry name" value="Winged helix-like DNA-binding domain superfamily/Winged helix DNA-binding domain"/>
    <property type="match status" value="1"/>
</dbReference>
<evidence type="ECO:0000313" key="13">
    <source>
        <dbReference type="EMBL" id="CAH0482631.1"/>
    </source>
</evidence>
<evidence type="ECO:0000256" key="8">
    <source>
        <dbReference type="ARBA" id="ARBA00023204"/>
    </source>
</evidence>
<evidence type="ECO:0000256" key="2">
    <source>
        <dbReference type="ARBA" id="ARBA00008711"/>
    </source>
</evidence>
<dbReference type="PROSITE" id="PS00374">
    <property type="entry name" value="MGMT"/>
    <property type="match status" value="1"/>
</dbReference>
<dbReference type="GO" id="GO:0032259">
    <property type="term" value="P:methylation"/>
    <property type="evidence" value="ECO:0007669"/>
    <property type="project" value="UniProtKB-KW"/>
</dbReference>
<dbReference type="NCBIfam" id="TIGR00589">
    <property type="entry name" value="ogt"/>
    <property type="match status" value="1"/>
</dbReference>
<evidence type="ECO:0000256" key="7">
    <source>
        <dbReference type="ARBA" id="ARBA00022763"/>
    </source>
</evidence>
<feature type="domain" description="Methylated-DNA-[protein]-cysteine S-methyltransferase DNA binding" evidence="12">
    <location>
        <begin position="45"/>
        <end position="130"/>
    </location>
</feature>